<dbReference type="STRING" id="1424334.W822_15810"/>
<evidence type="ECO:0000256" key="6">
    <source>
        <dbReference type="ARBA" id="ARBA00023136"/>
    </source>
</evidence>
<dbReference type="eggNOG" id="COG0477">
    <property type="taxonomic scope" value="Bacteria"/>
</dbReference>
<dbReference type="InterPro" id="IPR010290">
    <property type="entry name" value="TM_effector"/>
</dbReference>
<dbReference type="OrthoDB" id="9775268at2"/>
<evidence type="ECO:0000313" key="10">
    <source>
        <dbReference type="Proteomes" id="UP000018733"/>
    </source>
</evidence>
<keyword evidence="10" id="KW-1185">Reference proteome</keyword>
<keyword evidence="2" id="KW-0813">Transport</keyword>
<feature type="transmembrane region" description="Helical" evidence="7">
    <location>
        <begin position="234"/>
        <end position="253"/>
    </location>
</feature>
<feature type="transmembrane region" description="Helical" evidence="7">
    <location>
        <begin position="322"/>
        <end position="344"/>
    </location>
</feature>
<evidence type="ECO:0000256" key="4">
    <source>
        <dbReference type="ARBA" id="ARBA00022692"/>
    </source>
</evidence>
<dbReference type="Gene3D" id="1.20.1250.20">
    <property type="entry name" value="MFS general substrate transporter like domains"/>
    <property type="match status" value="1"/>
</dbReference>
<feature type="transmembrane region" description="Helical" evidence="7">
    <location>
        <begin position="356"/>
        <end position="376"/>
    </location>
</feature>
<feature type="transmembrane region" description="Helical" evidence="7">
    <location>
        <begin position="265"/>
        <end position="286"/>
    </location>
</feature>
<feature type="transmembrane region" description="Helical" evidence="7">
    <location>
        <begin position="115"/>
        <end position="132"/>
    </location>
</feature>
<evidence type="ECO:0000313" key="9">
    <source>
        <dbReference type="EMBL" id="ETF02184.1"/>
    </source>
</evidence>
<organism evidence="9 10">
    <name type="scientific">Advenella kashmirensis W13003</name>
    <dbReference type="NCBI Taxonomy" id="1424334"/>
    <lineage>
        <taxon>Bacteria</taxon>
        <taxon>Pseudomonadati</taxon>
        <taxon>Pseudomonadota</taxon>
        <taxon>Betaproteobacteria</taxon>
        <taxon>Burkholderiales</taxon>
        <taxon>Alcaligenaceae</taxon>
    </lineage>
</organism>
<sequence length="539" mass="57532">MNVDKKPSANQYSNSFAPLRQTLFAVLWVATVIGNTGSFVRDVASSWLMTDLSTSPAAVALVQAAATLPIFLLAIPAGVLADILDRRKFLIGIQLLLACTSACLMLLQAAGLQSIASLVALTFLGGIGAALMGPTWQAIVPELVDRENLKSAVALNSLGINIARAVGPALGGLVLASLGAAFTYGIDVISYLFVIAALIWWPRPVTQQDELSEKFGGAFRAGLRYARASRDLHIVLLRAFLFFALASSVWALLPLVARGVLGGGAGFYGMLLGAVGLGAIIGAIFIPKIRDRLGADGLLLLAAFVTASVMVFLAFAPAQWMAVVALLLLGTAWISALTTLNGVAQAILPNWVRGRSLAIYLTVFNGAMTAGSLAWGGVASAIGVPLTLVAGAVGLVIVGLVAHRIKLPGGDEDLVPSRHWPEPLTAAPVENDRGPVLILIEYRILVEERGEFLKSLARLSFERRRDGAYAWGITEDASDPELILEWFLVESWAEHLRQHHRVSKADADVQAEVLRFHKGEGKPRVRHFLSFNHPLKGRV</sequence>
<evidence type="ECO:0000259" key="8">
    <source>
        <dbReference type="PROSITE" id="PS50850"/>
    </source>
</evidence>
<feature type="transmembrane region" description="Helical" evidence="7">
    <location>
        <begin position="89"/>
        <end position="109"/>
    </location>
</feature>
<comment type="caution">
    <text evidence="9">The sequence shown here is derived from an EMBL/GenBank/DDBJ whole genome shotgun (WGS) entry which is preliminary data.</text>
</comment>
<dbReference type="InterPro" id="IPR020846">
    <property type="entry name" value="MFS_dom"/>
</dbReference>
<dbReference type="GO" id="GO:0005886">
    <property type="term" value="C:plasma membrane"/>
    <property type="evidence" value="ECO:0007669"/>
    <property type="project" value="UniProtKB-SubCell"/>
</dbReference>
<feature type="transmembrane region" description="Helical" evidence="7">
    <location>
        <begin position="60"/>
        <end position="82"/>
    </location>
</feature>
<feature type="transmembrane region" description="Helical" evidence="7">
    <location>
        <begin position="382"/>
        <end position="402"/>
    </location>
</feature>
<comment type="subcellular location">
    <subcellularLocation>
        <location evidence="1">Cell membrane</location>
        <topology evidence="1">Multi-pass membrane protein</topology>
    </subcellularLocation>
</comment>
<evidence type="ECO:0000256" key="7">
    <source>
        <dbReference type="SAM" id="Phobius"/>
    </source>
</evidence>
<feature type="transmembrane region" description="Helical" evidence="7">
    <location>
        <begin position="298"/>
        <end position="316"/>
    </location>
</feature>
<protein>
    <submittedName>
        <fullName evidence="9">MFS transporter</fullName>
    </submittedName>
</protein>
<gene>
    <name evidence="9" type="ORF">W822_15810</name>
</gene>
<reference evidence="9 10" key="1">
    <citation type="journal article" date="2014" name="Genome Announc.">
        <title>Draft Genome Sequence of Advenella kashmirensis Strain W13003, a Polycyclic Aromatic Hydrocarbon-Degrading Bacterium.</title>
        <authorList>
            <person name="Wang X."/>
            <person name="Jin D."/>
            <person name="Zhou L."/>
            <person name="Wu L."/>
            <person name="An W."/>
            <person name="Zhao L."/>
        </authorList>
    </citation>
    <scope>NUCLEOTIDE SEQUENCE [LARGE SCALE GENOMIC DNA]</scope>
    <source>
        <strain evidence="9 10">W13003</strain>
    </source>
</reference>
<feature type="domain" description="Major facilitator superfamily (MFS) profile" evidence="8">
    <location>
        <begin position="23"/>
        <end position="406"/>
    </location>
</feature>
<dbReference type="AlphaFoldDB" id="V8QT55"/>
<keyword evidence="4 7" id="KW-0812">Transmembrane</keyword>
<evidence type="ECO:0000256" key="5">
    <source>
        <dbReference type="ARBA" id="ARBA00022989"/>
    </source>
</evidence>
<keyword evidence="5 7" id="KW-1133">Transmembrane helix</keyword>
<dbReference type="EMBL" id="AYXT01000010">
    <property type="protein sequence ID" value="ETF02184.1"/>
    <property type="molecule type" value="Genomic_DNA"/>
</dbReference>
<dbReference type="PATRIC" id="fig|1424334.3.peg.3169"/>
<dbReference type="RefSeq" id="WP_024006108.1">
    <property type="nucleotide sequence ID" value="NZ_KI650980.1"/>
</dbReference>
<dbReference type="PROSITE" id="PS50850">
    <property type="entry name" value="MFS"/>
    <property type="match status" value="1"/>
</dbReference>
<accession>V8QT55</accession>
<feature type="transmembrane region" description="Helical" evidence="7">
    <location>
        <begin position="181"/>
        <end position="201"/>
    </location>
</feature>
<dbReference type="Pfam" id="PF05977">
    <property type="entry name" value="MFS_3"/>
    <property type="match status" value="1"/>
</dbReference>
<keyword evidence="3" id="KW-1003">Cell membrane</keyword>
<dbReference type="HOGENOM" id="CLU_034180_11_1_4"/>
<evidence type="ECO:0000256" key="2">
    <source>
        <dbReference type="ARBA" id="ARBA00022448"/>
    </source>
</evidence>
<name>V8QT55_9BURK</name>
<feature type="transmembrane region" description="Helical" evidence="7">
    <location>
        <begin position="153"/>
        <end position="175"/>
    </location>
</feature>
<dbReference type="PANTHER" id="PTHR23513:SF11">
    <property type="entry name" value="STAPHYLOFERRIN A TRANSPORTER"/>
    <property type="match status" value="1"/>
</dbReference>
<dbReference type="SUPFAM" id="SSF103473">
    <property type="entry name" value="MFS general substrate transporter"/>
    <property type="match status" value="1"/>
</dbReference>
<feature type="transmembrane region" description="Helical" evidence="7">
    <location>
        <begin position="21"/>
        <end position="40"/>
    </location>
</feature>
<keyword evidence="6 7" id="KW-0472">Membrane</keyword>
<dbReference type="PANTHER" id="PTHR23513">
    <property type="entry name" value="INTEGRAL MEMBRANE EFFLUX PROTEIN-RELATED"/>
    <property type="match status" value="1"/>
</dbReference>
<dbReference type="CDD" id="cd06173">
    <property type="entry name" value="MFS_MefA_like"/>
    <property type="match status" value="1"/>
</dbReference>
<dbReference type="Proteomes" id="UP000018733">
    <property type="component" value="Unassembled WGS sequence"/>
</dbReference>
<dbReference type="InterPro" id="IPR036259">
    <property type="entry name" value="MFS_trans_sf"/>
</dbReference>
<proteinExistence type="predicted"/>
<evidence type="ECO:0000256" key="3">
    <source>
        <dbReference type="ARBA" id="ARBA00022475"/>
    </source>
</evidence>
<dbReference type="GO" id="GO:0022857">
    <property type="term" value="F:transmembrane transporter activity"/>
    <property type="evidence" value="ECO:0007669"/>
    <property type="project" value="InterPro"/>
</dbReference>
<evidence type="ECO:0000256" key="1">
    <source>
        <dbReference type="ARBA" id="ARBA00004651"/>
    </source>
</evidence>